<dbReference type="RefSeq" id="WP_378289762.1">
    <property type="nucleotide sequence ID" value="NZ_JBHSON010000103.1"/>
</dbReference>
<keyword evidence="10" id="KW-0813">Transport</keyword>
<feature type="binding site" evidence="10">
    <location>
        <position position="70"/>
    </location>
    <ligand>
        <name>Na(+)</name>
        <dbReference type="ChEBI" id="CHEBI:29101"/>
        <note>structural</note>
    </ligand>
</feature>
<comment type="subcellular location">
    <subcellularLocation>
        <location evidence="1 10">Cell membrane</location>
        <topology evidence="1 10">Multi-pass membrane protein</topology>
    </subcellularLocation>
</comment>
<dbReference type="PANTHER" id="PTHR28259">
    <property type="entry name" value="FLUORIDE EXPORT PROTEIN 1-RELATED"/>
    <property type="match status" value="1"/>
</dbReference>
<keyword evidence="4 10" id="KW-1133">Transmembrane helix</keyword>
<protein>
    <recommendedName>
        <fullName evidence="10">Fluoride-specific ion channel FluC</fullName>
    </recommendedName>
</protein>
<gene>
    <name evidence="10" type="primary">fluC</name>
    <name evidence="10" type="synonym">crcB</name>
    <name evidence="11" type="ORF">ACFPZN_46420</name>
</gene>
<keyword evidence="2 10" id="KW-1003">Cell membrane</keyword>
<proteinExistence type="inferred from homology"/>
<comment type="catalytic activity">
    <reaction evidence="8">
        <text>fluoride(in) = fluoride(out)</text>
        <dbReference type="Rhea" id="RHEA:76159"/>
        <dbReference type="ChEBI" id="CHEBI:17051"/>
    </reaction>
    <physiologicalReaction direction="left-to-right" evidence="8">
        <dbReference type="Rhea" id="RHEA:76160"/>
    </physiologicalReaction>
</comment>
<name>A0ABW1AEW8_9ACTN</name>
<keyword evidence="6 10" id="KW-0407">Ion channel</keyword>
<evidence type="ECO:0000256" key="3">
    <source>
        <dbReference type="ARBA" id="ARBA00022692"/>
    </source>
</evidence>
<keyword evidence="12" id="KW-1185">Reference proteome</keyword>
<comment type="similarity">
    <text evidence="7 10">Belongs to the fluoride channel Fluc/FEX (TC 1.A.43) family.</text>
</comment>
<dbReference type="HAMAP" id="MF_00454">
    <property type="entry name" value="FluC"/>
    <property type="match status" value="1"/>
</dbReference>
<evidence type="ECO:0000256" key="2">
    <source>
        <dbReference type="ARBA" id="ARBA00022475"/>
    </source>
</evidence>
<keyword evidence="10" id="KW-0406">Ion transport</keyword>
<accession>A0ABW1AEW8</accession>
<keyword evidence="5 10" id="KW-0472">Membrane</keyword>
<evidence type="ECO:0000256" key="7">
    <source>
        <dbReference type="ARBA" id="ARBA00035120"/>
    </source>
</evidence>
<organism evidence="11 12">
    <name type="scientific">Actinomadura rugatobispora</name>
    <dbReference type="NCBI Taxonomy" id="1994"/>
    <lineage>
        <taxon>Bacteria</taxon>
        <taxon>Bacillati</taxon>
        <taxon>Actinomycetota</taxon>
        <taxon>Actinomycetes</taxon>
        <taxon>Streptosporangiales</taxon>
        <taxon>Thermomonosporaceae</taxon>
        <taxon>Actinomadura</taxon>
    </lineage>
</organism>
<keyword evidence="10" id="KW-0479">Metal-binding</keyword>
<comment type="function">
    <text evidence="9 10">Fluoride-specific ion channel. Important for reducing fluoride concentration in the cell, thus reducing its toxicity.</text>
</comment>
<comment type="caution">
    <text evidence="11">The sequence shown here is derived from an EMBL/GenBank/DDBJ whole genome shotgun (WGS) entry which is preliminary data.</text>
</comment>
<comment type="activity regulation">
    <text evidence="10">Na(+) is not transported, but it plays an essential structural role and its presence is essential for fluoride channel function.</text>
</comment>
<evidence type="ECO:0000256" key="6">
    <source>
        <dbReference type="ARBA" id="ARBA00023303"/>
    </source>
</evidence>
<reference evidence="12" key="1">
    <citation type="journal article" date="2019" name="Int. J. Syst. Evol. Microbiol.">
        <title>The Global Catalogue of Microorganisms (GCM) 10K type strain sequencing project: providing services to taxonomists for standard genome sequencing and annotation.</title>
        <authorList>
            <consortium name="The Broad Institute Genomics Platform"/>
            <consortium name="The Broad Institute Genome Sequencing Center for Infectious Disease"/>
            <person name="Wu L."/>
            <person name="Ma J."/>
        </authorList>
    </citation>
    <scope>NUCLEOTIDE SEQUENCE [LARGE SCALE GENOMIC DNA]</scope>
    <source>
        <strain evidence="12">KCTC 42087</strain>
    </source>
</reference>
<evidence type="ECO:0000256" key="1">
    <source>
        <dbReference type="ARBA" id="ARBA00004651"/>
    </source>
</evidence>
<feature type="transmembrane region" description="Helical" evidence="10">
    <location>
        <begin position="98"/>
        <end position="119"/>
    </location>
</feature>
<evidence type="ECO:0000256" key="9">
    <source>
        <dbReference type="ARBA" id="ARBA00049940"/>
    </source>
</evidence>
<evidence type="ECO:0000256" key="4">
    <source>
        <dbReference type="ARBA" id="ARBA00022989"/>
    </source>
</evidence>
<evidence type="ECO:0000256" key="8">
    <source>
        <dbReference type="ARBA" id="ARBA00035585"/>
    </source>
</evidence>
<dbReference type="PANTHER" id="PTHR28259:SF1">
    <property type="entry name" value="FLUORIDE EXPORT PROTEIN 1-RELATED"/>
    <property type="match status" value="1"/>
</dbReference>
<dbReference type="EMBL" id="JBHSON010000103">
    <property type="protein sequence ID" value="MFC5753096.1"/>
    <property type="molecule type" value="Genomic_DNA"/>
</dbReference>
<feature type="transmembrane region" description="Helical" evidence="10">
    <location>
        <begin position="60"/>
        <end position="78"/>
    </location>
</feature>
<dbReference type="Proteomes" id="UP001596074">
    <property type="component" value="Unassembled WGS sequence"/>
</dbReference>
<evidence type="ECO:0000313" key="12">
    <source>
        <dbReference type="Proteomes" id="UP001596074"/>
    </source>
</evidence>
<evidence type="ECO:0000256" key="10">
    <source>
        <dbReference type="HAMAP-Rule" id="MF_00454"/>
    </source>
</evidence>
<keyword evidence="3 10" id="KW-0812">Transmembrane</keyword>
<keyword evidence="10" id="KW-0915">Sodium</keyword>
<evidence type="ECO:0000313" key="11">
    <source>
        <dbReference type="EMBL" id="MFC5753096.1"/>
    </source>
</evidence>
<dbReference type="Pfam" id="PF02537">
    <property type="entry name" value="CRCB"/>
    <property type="match status" value="1"/>
</dbReference>
<dbReference type="InterPro" id="IPR003691">
    <property type="entry name" value="FluC"/>
</dbReference>
<sequence>MTVLLVAVGAALGAPLRYLVDRAVQARHDTVFPWGTFIVNAAGSGLLGFLAAALPSGHGLTALAGTGFCGALTTYSTFGYETLRLAEEGARMFALLNAAASIAAGLGAAYCGLALAAALTS</sequence>
<feature type="transmembrane region" description="Helical" evidence="10">
    <location>
        <begin position="32"/>
        <end position="53"/>
    </location>
</feature>
<evidence type="ECO:0000256" key="5">
    <source>
        <dbReference type="ARBA" id="ARBA00023136"/>
    </source>
</evidence>
<feature type="binding site" evidence="10">
    <location>
        <position position="73"/>
    </location>
    <ligand>
        <name>Na(+)</name>
        <dbReference type="ChEBI" id="CHEBI:29101"/>
        <note>structural</note>
    </ligand>
</feature>